<feature type="binding site" evidence="6">
    <location>
        <position position="201"/>
    </location>
    <ligand>
        <name>Mg(2+)</name>
        <dbReference type="ChEBI" id="CHEBI:18420"/>
    </ligand>
</feature>
<evidence type="ECO:0000256" key="4">
    <source>
        <dbReference type="ARBA" id="ARBA00023235"/>
    </source>
</evidence>
<geneLocation type="plasmid" evidence="8 9">
    <name>unnamed1</name>
</geneLocation>
<dbReference type="PROSITE" id="PS00909">
    <property type="entry name" value="MR_MLE_2"/>
    <property type="match status" value="1"/>
</dbReference>
<dbReference type="EMBL" id="CP032091">
    <property type="protein sequence ID" value="AXV67578.1"/>
    <property type="molecule type" value="Genomic_DNA"/>
</dbReference>
<evidence type="ECO:0000256" key="1">
    <source>
        <dbReference type="ARBA" id="ARBA00008031"/>
    </source>
</evidence>
<dbReference type="GO" id="GO:0016855">
    <property type="term" value="F:racemase and epimerase activity, acting on amino acids and derivatives"/>
    <property type="evidence" value="ECO:0007669"/>
    <property type="project" value="InterPro"/>
</dbReference>
<name>A0AAD0S3M4_9GAMM</name>
<dbReference type="SUPFAM" id="SSF54826">
    <property type="entry name" value="Enolase N-terminal domain-like"/>
    <property type="match status" value="1"/>
</dbReference>
<evidence type="ECO:0000256" key="2">
    <source>
        <dbReference type="ARBA" id="ARBA00022723"/>
    </source>
</evidence>
<dbReference type="InterPro" id="IPR029017">
    <property type="entry name" value="Enolase-like_N"/>
</dbReference>
<evidence type="ECO:0000256" key="6">
    <source>
        <dbReference type="PIRSR" id="PIRSR634603-3"/>
    </source>
</evidence>
<dbReference type="InterPro" id="IPR013341">
    <property type="entry name" value="Mandelate_racemase_N_dom"/>
</dbReference>
<gene>
    <name evidence="8" type="ORF">D0907_18280</name>
</gene>
<dbReference type="AlphaFoldDB" id="A0AAD0S3M4"/>
<dbReference type="NCBIfam" id="NF042940">
    <property type="entry name" value="racemase_DgcA"/>
    <property type="match status" value="1"/>
</dbReference>
<dbReference type="SFLD" id="SFLDG00180">
    <property type="entry name" value="muconate_cycloisomerase"/>
    <property type="match status" value="1"/>
</dbReference>
<dbReference type="SFLD" id="SFLDF00010">
    <property type="entry name" value="dipeptide_epimerase"/>
    <property type="match status" value="1"/>
</dbReference>
<feature type="domain" description="Mandelate racemase/muconate lactonizing enzyme C-terminal" evidence="7">
    <location>
        <begin position="131"/>
        <end position="220"/>
    </location>
</feature>
<dbReference type="CDD" id="cd03319">
    <property type="entry name" value="L-Ala-DL-Glu_epimerase"/>
    <property type="match status" value="1"/>
</dbReference>
<feature type="active site" description="Proton acceptor; specific for (S)-substrate epimerization" evidence="5">
    <location>
        <position position="246"/>
    </location>
</feature>
<dbReference type="Pfam" id="PF13378">
    <property type="entry name" value="MR_MLE_C"/>
    <property type="match status" value="1"/>
</dbReference>
<evidence type="ECO:0000259" key="7">
    <source>
        <dbReference type="SMART" id="SM00922"/>
    </source>
</evidence>
<sequence length="343" mass="37680">MYTVSVFHQAIPLKSEFKISRGTKKCANVLVVVIEDKEFYGWAESVPYARYDESISTAAEQIKALLSDNSFTSKMELPELISKLQPGAARNALDCACWDLQAKQAGRSVADILSKNCINSTCAHTLSIDTPQAMKKAVLEMNSPPLVKVKLDKQDIIARMTAIAHAAPHSKFIVDANEDWSFGDLEDNVEALKALNVVLIEQPLPAGKDDILINFESPIPLCADESCHTENDLPYLQERYQVLNIKLDKTGGLTQACILASKAKEMGFDIMLGCMVGSSLAMAPASLLAAQASYVDLDGPLLVLKDRKHSFNYLHGVMTVLQDNLWGGAISNERFFVDSLRLQ</sequence>
<dbReference type="InterPro" id="IPR034593">
    <property type="entry name" value="DgoD-like"/>
</dbReference>
<dbReference type="SFLD" id="SFLDS00001">
    <property type="entry name" value="Enolase"/>
    <property type="match status" value="1"/>
</dbReference>
<reference evidence="8 9" key="1">
    <citation type="submission" date="2018-08" db="EMBL/GenBank/DDBJ databases">
        <title>Draft genome sequence of Pseudoalteromonas donghaensis HJ51.</title>
        <authorList>
            <person name="Oh J."/>
            <person name="Roh D."/>
        </authorList>
    </citation>
    <scope>NUCLEOTIDE SEQUENCE [LARGE SCALE GENOMIC DNA]</scope>
    <source>
        <strain evidence="8 9">HJ51</strain>
        <plasmid evidence="8 9">unnamed1</plasmid>
    </source>
</reference>
<accession>A0AAD0S3M4</accession>
<dbReference type="SUPFAM" id="SSF51604">
    <property type="entry name" value="Enolase C-terminal domain-like"/>
    <property type="match status" value="1"/>
</dbReference>
<dbReference type="InterPro" id="IPR018110">
    <property type="entry name" value="Mandel_Rmase/mucon_lact_enz_CS"/>
</dbReference>
<feature type="binding site" evidence="6">
    <location>
        <position position="224"/>
    </location>
    <ligand>
        <name>Mg(2+)</name>
        <dbReference type="ChEBI" id="CHEBI:18420"/>
    </ligand>
</feature>
<keyword evidence="8" id="KW-0614">Plasmid</keyword>
<keyword evidence="3 6" id="KW-0460">Magnesium</keyword>
<evidence type="ECO:0000313" key="8">
    <source>
        <dbReference type="EMBL" id="AXV67578.1"/>
    </source>
</evidence>
<feature type="active site" description="Proton acceptor; specific for (R)-substrate epimerization" evidence="5">
    <location>
        <position position="150"/>
    </location>
</feature>
<dbReference type="InterPro" id="IPR013342">
    <property type="entry name" value="Mandelate_racemase_C"/>
</dbReference>
<comment type="similarity">
    <text evidence="1">Belongs to the mandelate racemase/muconate lactonizing enzyme family.</text>
</comment>
<comment type="cofactor">
    <cofactor evidence="6">
        <name>Mg(2+)</name>
        <dbReference type="ChEBI" id="CHEBI:18420"/>
    </cofactor>
    <text evidence="6">Binds 1 Mg(2+) ion per subunit.</text>
</comment>
<dbReference type="PANTHER" id="PTHR48080">
    <property type="entry name" value="D-GALACTONATE DEHYDRATASE-RELATED"/>
    <property type="match status" value="1"/>
</dbReference>
<dbReference type="PANTHER" id="PTHR48080:SF3">
    <property type="entry name" value="ENOLASE SUPERFAMILY MEMBER DDB_G0284701"/>
    <property type="match status" value="1"/>
</dbReference>
<keyword evidence="2 6" id="KW-0479">Metal-binding</keyword>
<proteinExistence type="inferred from homology"/>
<evidence type="ECO:0000256" key="5">
    <source>
        <dbReference type="PIRSR" id="PIRSR634603-1"/>
    </source>
</evidence>
<dbReference type="InterPro" id="IPR029065">
    <property type="entry name" value="Enolase_C-like"/>
</dbReference>
<dbReference type="KEGG" id="pdj:D0907_18280"/>
<dbReference type="Pfam" id="PF02746">
    <property type="entry name" value="MR_MLE_N"/>
    <property type="match status" value="1"/>
</dbReference>
<evidence type="ECO:0000256" key="3">
    <source>
        <dbReference type="ARBA" id="ARBA00022842"/>
    </source>
</evidence>
<dbReference type="GO" id="GO:0046872">
    <property type="term" value="F:metal ion binding"/>
    <property type="evidence" value="ECO:0007669"/>
    <property type="project" value="UniProtKB-KW"/>
</dbReference>
<protein>
    <submittedName>
        <fullName evidence="8">Dipeptide epimerase</fullName>
    </submittedName>
</protein>
<dbReference type="InterPro" id="IPR036849">
    <property type="entry name" value="Enolase-like_C_sf"/>
</dbReference>
<keyword evidence="4" id="KW-0413">Isomerase</keyword>
<feature type="binding site" evidence="6">
    <location>
        <position position="175"/>
    </location>
    <ligand>
        <name>Mg(2+)</name>
        <dbReference type="ChEBI" id="CHEBI:18420"/>
    </ligand>
</feature>
<dbReference type="Proteomes" id="UP000264605">
    <property type="component" value="Plasmid unnamed1"/>
</dbReference>
<dbReference type="InterPro" id="IPR034603">
    <property type="entry name" value="Dipeptide_epimerase"/>
</dbReference>
<dbReference type="SMART" id="SM00922">
    <property type="entry name" value="MR_MLE"/>
    <property type="match status" value="1"/>
</dbReference>
<evidence type="ECO:0000313" key="9">
    <source>
        <dbReference type="Proteomes" id="UP000264605"/>
    </source>
</evidence>
<dbReference type="Gene3D" id="3.30.390.10">
    <property type="entry name" value="Enolase-like, N-terminal domain"/>
    <property type="match status" value="1"/>
</dbReference>
<dbReference type="GO" id="GO:0009063">
    <property type="term" value="P:amino acid catabolic process"/>
    <property type="evidence" value="ECO:0007669"/>
    <property type="project" value="InterPro"/>
</dbReference>
<organism evidence="8 9">
    <name type="scientific">Pseudoalteromonas lipolytica</name>
    <dbReference type="NCBI Taxonomy" id="570156"/>
    <lineage>
        <taxon>Bacteria</taxon>
        <taxon>Pseudomonadati</taxon>
        <taxon>Pseudomonadota</taxon>
        <taxon>Gammaproteobacteria</taxon>
        <taxon>Alteromonadales</taxon>
        <taxon>Pseudoalteromonadaceae</taxon>
        <taxon>Pseudoalteromonas</taxon>
    </lineage>
</organism>
<dbReference type="Gene3D" id="3.20.20.120">
    <property type="entry name" value="Enolase-like C-terminal domain"/>
    <property type="match status" value="1"/>
</dbReference>